<proteinExistence type="predicted"/>
<evidence type="ECO:0000259" key="1">
    <source>
        <dbReference type="Pfam" id="PF24722"/>
    </source>
</evidence>
<gene>
    <name evidence="2" type="ORF">Ari01nite_91330</name>
</gene>
<dbReference type="InterPro" id="IPR056091">
    <property type="entry name" value="DUF7674"/>
</dbReference>
<accession>A0A919K7U3</accession>
<evidence type="ECO:0000313" key="3">
    <source>
        <dbReference type="Proteomes" id="UP000636960"/>
    </source>
</evidence>
<dbReference type="Pfam" id="PF24722">
    <property type="entry name" value="DUF7674"/>
    <property type="match status" value="1"/>
</dbReference>
<reference evidence="2" key="1">
    <citation type="submission" date="2021-01" db="EMBL/GenBank/DDBJ databases">
        <title>Whole genome shotgun sequence of Actinoplanes rishiriensis NBRC 108556.</title>
        <authorList>
            <person name="Komaki H."/>
            <person name="Tamura T."/>
        </authorList>
    </citation>
    <scope>NUCLEOTIDE SEQUENCE</scope>
    <source>
        <strain evidence="2">NBRC 108556</strain>
    </source>
</reference>
<name>A0A919K7U3_9ACTN</name>
<protein>
    <recommendedName>
        <fullName evidence="1">DUF7674 domain-containing protein</fullName>
    </recommendedName>
</protein>
<organism evidence="2 3">
    <name type="scientific">Paractinoplanes rishiriensis</name>
    <dbReference type="NCBI Taxonomy" id="1050105"/>
    <lineage>
        <taxon>Bacteria</taxon>
        <taxon>Bacillati</taxon>
        <taxon>Actinomycetota</taxon>
        <taxon>Actinomycetes</taxon>
        <taxon>Micromonosporales</taxon>
        <taxon>Micromonosporaceae</taxon>
        <taxon>Paractinoplanes</taxon>
    </lineage>
</organism>
<dbReference type="EMBL" id="BOMV01000109">
    <property type="protein sequence ID" value="GIF01669.1"/>
    <property type="molecule type" value="Genomic_DNA"/>
</dbReference>
<dbReference type="RefSeq" id="WP_203790517.1">
    <property type="nucleotide sequence ID" value="NZ_BOMV01000109.1"/>
</dbReference>
<feature type="domain" description="DUF7674" evidence="1">
    <location>
        <begin position="10"/>
        <end position="115"/>
    </location>
</feature>
<dbReference type="AlphaFoldDB" id="A0A919K7U3"/>
<dbReference type="Proteomes" id="UP000636960">
    <property type="component" value="Unassembled WGS sequence"/>
</dbReference>
<comment type="caution">
    <text evidence="2">The sequence shown here is derived from an EMBL/GenBank/DDBJ whole genome shotgun (WGS) entry which is preliminary data.</text>
</comment>
<keyword evidence="3" id="KW-1185">Reference proteome</keyword>
<sequence length="240" mass="26611">MKYSGFRDDLWDVLPESREHILIQELYEACRAQDTTDLSAYTLLSEAFFHPVLVEAAEQGNVALARRCIELIEQLLASGDELLTGAARIRVVDKVGHSPALGPLLRRYAGPLTRDELATVYADATFLPPGDPFLPPAEVDDGRPPANALFVRDWLWVNVPMSREHVVHAELSEAKATMSLRAMTPDRYFIESVAPMLSDARLDAEQQHDPSILDEARGALALMRADADMAPLVKRHADSL</sequence>
<evidence type="ECO:0000313" key="2">
    <source>
        <dbReference type="EMBL" id="GIF01669.1"/>
    </source>
</evidence>